<feature type="transmembrane region" description="Helical" evidence="3">
    <location>
        <begin position="1334"/>
        <end position="1359"/>
    </location>
</feature>
<evidence type="ECO:0000313" key="5">
    <source>
        <dbReference type="EMBL" id="CAE7570359.1"/>
    </source>
</evidence>
<dbReference type="Proteomes" id="UP000601435">
    <property type="component" value="Unassembled WGS sequence"/>
</dbReference>
<keyword evidence="3" id="KW-0812">Transmembrane</keyword>
<feature type="transmembrane region" description="Helical" evidence="3">
    <location>
        <begin position="1150"/>
        <end position="1167"/>
    </location>
</feature>
<feature type="coiled-coil region" evidence="2">
    <location>
        <begin position="32"/>
        <end position="59"/>
    </location>
</feature>
<proteinExistence type="inferred from homology"/>
<protein>
    <submittedName>
        <fullName evidence="5">ARAD1 protein</fullName>
    </submittedName>
</protein>
<evidence type="ECO:0000259" key="4">
    <source>
        <dbReference type="Pfam" id="PF03016"/>
    </source>
</evidence>
<keyword evidence="3" id="KW-1133">Transmembrane helix</keyword>
<dbReference type="InterPro" id="IPR004263">
    <property type="entry name" value="Exostosin"/>
</dbReference>
<keyword evidence="3" id="KW-0472">Membrane</keyword>
<dbReference type="InterPro" id="IPR040911">
    <property type="entry name" value="Exostosin_GT47"/>
</dbReference>
<reference evidence="5" key="1">
    <citation type="submission" date="2021-02" db="EMBL/GenBank/DDBJ databases">
        <authorList>
            <person name="Dougan E. K."/>
            <person name="Rhodes N."/>
            <person name="Thang M."/>
            <person name="Chan C."/>
        </authorList>
    </citation>
    <scope>NUCLEOTIDE SEQUENCE</scope>
</reference>
<dbReference type="OrthoDB" id="1924787at2759"/>
<dbReference type="PANTHER" id="PTHR11062">
    <property type="entry name" value="EXOSTOSIN HEPARAN SULFATE GLYCOSYLTRANSFERASE -RELATED"/>
    <property type="match status" value="1"/>
</dbReference>
<feature type="transmembrane region" description="Helical" evidence="3">
    <location>
        <begin position="1630"/>
        <end position="1650"/>
    </location>
</feature>
<accession>A0A812UDC4</accession>
<comment type="similarity">
    <text evidence="1">Belongs to the glycosyltransferase 47 family.</text>
</comment>
<feature type="domain" description="Exostosin GT47" evidence="4">
    <location>
        <begin position="807"/>
        <end position="1092"/>
    </location>
</feature>
<feature type="transmembrane region" description="Helical" evidence="3">
    <location>
        <begin position="1463"/>
        <end position="1485"/>
    </location>
</feature>
<gene>
    <name evidence="5" type="primary">ARAD1</name>
    <name evidence="5" type="ORF">SNEC2469_LOCUS16621</name>
</gene>
<evidence type="ECO:0000256" key="3">
    <source>
        <dbReference type="SAM" id="Phobius"/>
    </source>
</evidence>
<feature type="transmembrane region" description="Helical" evidence="3">
    <location>
        <begin position="1656"/>
        <end position="1674"/>
    </location>
</feature>
<dbReference type="Pfam" id="PF03016">
    <property type="entry name" value="Exostosin_GT47"/>
    <property type="match status" value="1"/>
</dbReference>
<keyword evidence="6" id="KW-1185">Reference proteome</keyword>
<dbReference type="GO" id="GO:0016757">
    <property type="term" value="F:glycosyltransferase activity"/>
    <property type="evidence" value="ECO:0007669"/>
    <property type="project" value="InterPro"/>
</dbReference>
<evidence type="ECO:0000256" key="2">
    <source>
        <dbReference type="SAM" id="Coils"/>
    </source>
</evidence>
<feature type="transmembrane region" description="Helical" evidence="3">
    <location>
        <begin position="1555"/>
        <end position="1579"/>
    </location>
</feature>
<feature type="transmembrane region" description="Helical" evidence="3">
    <location>
        <begin position="1428"/>
        <end position="1451"/>
    </location>
</feature>
<organism evidence="5 6">
    <name type="scientific">Symbiodinium necroappetens</name>
    <dbReference type="NCBI Taxonomy" id="1628268"/>
    <lineage>
        <taxon>Eukaryota</taxon>
        <taxon>Sar</taxon>
        <taxon>Alveolata</taxon>
        <taxon>Dinophyceae</taxon>
        <taxon>Suessiales</taxon>
        <taxon>Symbiodiniaceae</taxon>
        <taxon>Symbiodinium</taxon>
    </lineage>
</organism>
<sequence>MMEWTEQYVQRTIAAELKDDIAGKMCDLEDATGELNKCMASLKEEIEKAKKQRHEVEDPYHLEDPPYYLEDAEEDLPGHLPTVSRHRRSEPTTHAPVPFPESVFFECLGKHTAAKTAARAIVNKIATTGYKQEMAPEFQASAWSLMTLWRQLYNVRLEKEAFEPESKNVSEDVLEAMKDQMKFLDVTAQSIMDDWKKWRKDQLEIKQWRHRSDDFDHVTYYTQASVTLIDKLTGFEQTWKTKKAKSDDWPFGILTDRFKEQVKERHMQQMFIEEFVPMISTDPYIRRLLPGEETSKLIPDPLPVFLQLPTLSGWLTGNNQMDLKHHGREKWVYASIKSRDHGPIHSIAWRRGDQIDQLNFVGRGFVPLPERGTGGEEMPEKYFQGKVCGLDVGYWKDWMHRFTVFNIKNASDSWKGKSSAETTVYASGPGLCGLYTFDRPKMQADGFGGCGDALQLQMWFQPDEVAQPDRASLGRWMGKVALEHVDRRLETSWYCGQLASLPANFYAFGLISVNVPVVQVSAKAAPQFPACFKHYIPFPAEQIRCLLAWLPAKILCFLLFLSFSVEAVAEGNPTCWQEGFSYEMCCDKKYGPEGNKECWDGMHTFQTCCLPGVSGYSPVADFEDLMARGSTGDVSVLPAIIQLISSGGEDCTKSSHANASGCDTGGNGISGRQWKAFFEGASMSKFMRLQPWPPDGEPSKLWTACCSNSTVSIRERVLTLAESCAAGAAALVLSVLPQLDATSPTAALEGYDVGSELAERLQETGDCRWLYQTNRAAWMHYDWFMSPPEKFLPCVGSLRIFVDERETASVLREAPLSCAHRGLCFTEVWVHEFFQRASCRVDDPAQADFVYVPIYLSCYDMQGPKRGDQALALETLMGDLMAQEGPPVLLVFTCEKWKMKGWRSLLGRESDRSVRDHVVAAVETRPLLGPEDDARILPGTAWSCEDCFRFGLDVVLPSAVPAPEAYRLRFFNRELDERTLLLVWRGEHAESDIRSDVREGYIEVNETVRPRIIKYFESKPDADVGRPSMRYSFLMGNSHFCLVPRGRGWWTVRLFEAFYAGCVPVLLSDDVELPFEDFLDWDTFSLKWPMLEVGESLYLHLRALKHDQRKMRELHEGVRAVSCWFDFLDPSGDCSPYQGLLRQLARKRQMRARLCSALAVLAVYVLLRIGDLEATSRPSGSMSEIGPALSNCCSACGEPEPHEQQFVASMRVVDDAPDAAAQTEEVGSMRACEDAGDAESTSAEEGVLSPPEICVYRSDLTQQSSREELMRAISMRKSLRRAASLWRSRPPALSLEKRARLYNASSPTAAFDVFLSHTWLTDGRLKALSLLIRFGWPTLLLGWLIGAAISFPLCLTGILPQFRGTRVVLDSEPEVPDGYWVLICCTAGAILGLLAFPYLPSRSDRCFLDFVSISQTDERLMQEGIDNIGNFLASTAELRVFFFALLVAIVYPSIRGSFRSRNAGFLDIISFVCLAFGAAMVRVIVQCQRCVQKMIFQLSTFDVTTLQCSKQRDKESIHAAIVHWYGSLDAFTAHVRGPFRVEVLTLMRSEGIIPFGYILVCLASAAALPLGNLVSLLLVGASWESWLTYALSFLVALDMLWFPSTVFLTITACEYVLWSESKCKMCRYSAIGVTFAFLMLAGIAASSWALSSWVGVLSWLCVATFFAGFSWRISKACAMAYRELEE</sequence>
<comment type="caution">
    <text evidence="5">The sequence shown here is derived from an EMBL/GenBank/DDBJ whole genome shotgun (WGS) entry which is preliminary data.</text>
</comment>
<name>A0A812UDC4_9DINO</name>
<dbReference type="EMBL" id="CAJNJA010027120">
    <property type="protein sequence ID" value="CAE7570359.1"/>
    <property type="molecule type" value="Genomic_DNA"/>
</dbReference>
<evidence type="ECO:0000313" key="6">
    <source>
        <dbReference type="Proteomes" id="UP000601435"/>
    </source>
</evidence>
<feature type="transmembrane region" description="Helical" evidence="3">
    <location>
        <begin position="1379"/>
        <end position="1399"/>
    </location>
</feature>
<keyword evidence="2" id="KW-0175">Coiled coil</keyword>
<evidence type="ECO:0000256" key="1">
    <source>
        <dbReference type="ARBA" id="ARBA00010271"/>
    </source>
</evidence>
<feature type="transmembrane region" description="Helical" evidence="3">
    <location>
        <begin position="1599"/>
        <end position="1618"/>
    </location>
</feature>